<dbReference type="EMBL" id="VXIV02001649">
    <property type="protein sequence ID" value="KAF6030974.1"/>
    <property type="molecule type" value="Genomic_DNA"/>
</dbReference>
<proteinExistence type="predicted"/>
<name>A0A7J7JZ31_BUGNE</name>
<accession>A0A7J7JZ31</accession>
<dbReference type="Proteomes" id="UP000593567">
    <property type="component" value="Unassembled WGS sequence"/>
</dbReference>
<keyword evidence="2" id="KW-1185">Reference proteome</keyword>
<protein>
    <submittedName>
        <fullName evidence="1">Uncharacterized protein</fullName>
    </submittedName>
</protein>
<gene>
    <name evidence="1" type="ORF">EB796_010722</name>
</gene>
<evidence type="ECO:0000313" key="2">
    <source>
        <dbReference type="Proteomes" id="UP000593567"/>
    </source>
</evidence>
<dbReference type="AlphaFoldDB" id="A0A7J7JZ31"/>
<sequence>MQEVIIFFKNRIIIDQLKHQKRVTPSSHKLCKYYKKYRNCRSEKPTTLPPVMNTTSANMTFQTANNSTPSSENGDGLYTSNYIVNIKKCDPYFTLNTIA</sequence>
<reference evidence="1" key="1">
    <citation type="submission" date="2020-06" db="EMBL/GenBank/DDBJ databases">
        <title>Draft genome of Bugula neritina, a colonial animal packing powerful symbionts and potential medicines.</title>
        <authorList>
            <person name="Rayko M."/>
        </authorList>
    </citation>
    <scope>NUCLEOTIDE SEQUENCE [LARGE SCALE GENOMIC DNA]</scope>
    <source>
        <strain evidence="1">Kwan_BN1</strain>
    </source>
</reference>
<evidence type="ECO:0000313" key="1">
    <source>
        <dbReference type="EMBL" id="KAF6030974.1"/>
    </source>
</evidence>
<organism evidence="1 2">
    <name type="scientific">Bugula neritina</name>
    <name type="common">Brown bryozoan</name>
    <name type="synonym">Sertularia neritina</name>
    <dbReference type="NCBI Taxonomy" id="10212"/>
    <lineage>
        <taxon>Eukaryota</taxon>
        <taxon>Metazoa</taxon>
        <taxon>Spiralia</taxon>
        <taxon>Lophotrochozoa</taxon>
        <taxon>Bryozoa</taxon>
        <taxon>Gymnolaemata</taxon>
        <taxon>Cheilostomatida</taxon>
        <taxon>Flustrina</taxon>
        <taxon>Buguloidea</taxon>
        <taxon>Bugulidae</taxon>
        <taxon>Bugula</taxon>
    </lineage>
</organism>
<comment type="caution">
    <text evidence="1">The sequence shown here is derived from an EMBL/GenBank/DDBJ whole genome shotgun (WGS) entry which is preliminary data.</text>
</comment>